<dbReference type="SUPFAM" id="SSF53613">
    <property type="entry name" value="Ribokinase-like"/>
    <property type="match status" value="1"/>
</dbReference>
<evidence type="ECO:0000256" key="2">
    <source>
        <dbReference type="ARBA" id="ARBA00023277"/>
    </source>
</evidence>
<proteinExistence type="predicted"/>
<dbReference type="GO" id="GO:0016301">
    <property type="term" value="F:kinase activity"/>
    <property type="evidence" value="ECO:0007669"/>
    <property type="project" value="UniProtKB-KW"/>
</dbReference>
<keyword evidence="5" id="KW-0418">Kinase</keyword>
<dbReference type="InterPro" id="IPR004821">
    <property type="entry name" value="Cyt_trans-like"/>
</dbReference>
<accession>A0ABV4JZ15</accession>
<dbReference type="Pfam" id="PF00294">
    <property type="entry name" value="PfkB"/>
    <property type="match status" value="1"/>
</dbReference>
<dbReference type="RefSeq" id="WP_371385496.1">
    <property type="nucleotide sequence ID" value="NZ_JBGLYH010000007.1"/>
</dbReference>
<keyword evidence="6" id="KW-1185">Reference proteome</keyword>
<dbReference type="SUPFAM" id="SSF52374">
    <property type="entry name" value="Nucleotidylyl transferase"/>
    <property type="match status" value="1"/>
</dbReference>
<dbReference type="Pfam" id="PF01467">
    <property type="entry name" value="CTP_transf_like"/>
    <property type="match status" value="1"/>
</dbReference>
<evidence type="ECO:0000313" key="5">
    <source>
        <dbReference type="EMBL" id="MEZ7195953.1"/>
    </source>
</evidence>
<evidence type="ECO:0000259" key="3">
    <source>
        <dbReference type="Pfam" id="PF00294"/>
    </source>
</evidence>
<feature type="domain" description="Cytidyltransferase-like" evidence="4">
    <location>
        <begin position="31"/>
        <end position="144"/>
    </location>
</feature>
<dbReference type="Proteomes" id="UP001568698">
    <property type="component" value="Unassembled WGS sequence"/>
</dbReference>
<dbReference type="InterPro" id="IPR029056">
    <property type="entry name" value="Ribokinase-like"/>
</dbReference>
<evidence type="ECO:0000313" key="6">
    <source>
        <dbReference type="Proteomes" id="UP001568698"/>
    </source>
</evidence>
<dbReference type="PANTHER" id="PTHR46969">
    <property type="entry name" value="BIFUNCTIONAL PROTEIN HLDE"/>
    <property type="match status" value="1"/>
</dbReference>
<dbReference type="InterPro" id="IPR011611">
    <property type="entry name" value="PfkB_dom"/>
</dbReference>
<dbReference type="EMBL" id="JBGLYH010000007">
    <property type="protein sequence ID" value="MEZ7195953.1"/>
    <property type="molecule type" value="Genomic_DNA"/>
</dbReference>
<comment type="caution">
    <text evidence="5">The sequence shown here is derived from an EMBL/GenBank/DDBJ whole genome shotgun (WGS) entry which is preliminary data.</text>
</comment>
<keyword evidence="5" id="KW-0808">Transferase</keyword>
<dbReference type="PANTHER" id="PTHR46969:SF1">
    <property type="entry name" value="BIFUNCTIONAL PROTEIN HLDE"/>
    <property type="match status" value="1"/>
</dbReference>
<sequence length="508" mass="55932">MNTGSKIATLEELADIVSRCRAEGKKVVHCHGVFDLLHIGHIRSFNQAGEIGDVVVVTVACDQALGNGKTCPKFVEDLRAEAVASLGGVDYVAIATHVELSTILDMLSPDIYFKVIDHFKSKAEEQVEIDAERTLCQAKGIRFELPLESTFNSTSVINKFISSFPEHVQEYLHVFMSRYSLEEVFAVIDRMADLSVAVIGDAIIDDYRYCRTLGTSSKDPVLAVQYSRHDIFAGGILAVANHVSNFCRQVDMYTVLGGKNDYRTFIEDSLNANVTPHFIVKENAPTIVKRRFVEGYSLNKMFEVYIMDDSGLNVEQDGQFREMLQRELPGYDLVIVADFGHGTISRATRQTISDHAPFLALNTQANSGNRGFNTVTQYKTAQYASIAEHELRLETRDLDGDVSGLLDQVADKMGVDLFVVTRGMRGSLVRSANGEQVSVPAFAHKVVDRVGAGDAFLSVTSMAAYLGCPPELLGFIGNVVGALACEILGNQKSIEPRKLKAYLHDILQ</sequence>
<dbReference type="Gene3D" id="3.40.50.620">
    <property type="entry name" value="HUPs"/>
    <property type="match status" value="1"/>
</dbReference>
<dbReference type="Gene3D" id="3.40.1190.20">
    <property type="match status" value="1"/>
</dbReference>
<feature type="domain" description="Carbohydrate kinase PfkB" evidence="3">
    <location>
        <begin position="195"/>
        <end position="493"/>
    </location>
</feature>
<evidence type="ECO:0000259" key="4">
    <source>
        <dbReference type="Pfam" id="PF01467"/>
    </source>
</evidence>
<keyword evidence="2" id="KW-0119">Carbohydrate metabolism</keyword>
<keyword evidence="1" id="KW-0511">Multifunctional enzyme</keyword>
<dbReference type="InterPro" id="IPR014729">
    <property type="entry name" value="Rossmann-like_a/b/a_fold"/>
</dbReference>
<reference evidence="5 6" key="1">
    <citation type="submission" date="2024-08" db="EMBL/GenBank/DDBJ databases">
        <title>Sulfate-reducing bacteria isolated from formation water of the oil field in Kazakhstan and description of Pseudodesulfovibrio sp.</title>
        <authorList>
            <person name="Bidzhieva S.K."/>
            <person name="Tourova T.P."/>
            <person name="Grouzdev D.S."/>
            <person name="Beletsky A.V."/>
            <person name="Sokolova D.S."/>
            <person name="Samigullina S.R."/>
            <person name="Poltaraus A.B."/>
            <person name="Avtukh A.N."/>
            <person name="Tereshina V.M."/>
            <person name="Zhaparov N.S."/>
            <person name="Mardanov A.V."/>
            <person name="Nazina T.N."/>
        </authorList>
    </citation>
    <scope>NUCLEOTIDE SEQUENCE [LARGE SCALE GENOMIC DNA]</scope>
    <source>
        <strain evidence="5 6">9FUS</strain>
    </source>
</reference>
<evidence type="ECO:0000256" key="1">
    <source>
        <dbReference type="ARBA" id="ARBA00023268"/>
    </source>
</evidence>
<dbReference type="NCBIfam" id="TIGR00125">
    <property type="entry name" value="cyt_tran_rel"/>
    <property type="match status" value="1"/>
</dbReference>
<name>A0ABV4JZ15_9BACT</name>
<protein>
    <submittedName>
        <fullName evidence="5">PfkB family carbohydrate kinase</fullName>
    </submittedName>
</protein>
<gene>
    <name evidence="5" type="ORF">AB6M95_04265</name>
</gene>
<organism evidence="5 6">
    <name type="scientific">Pseudodesulfovibrio karagichevae</name>
    <dbReference type="NCBI Taxonomy" id="3239305"/>
    <lineage>
        <taxon>Bacteria</taxon>
        <taxon>Pseudomonadati</taxon>
        <taxon>Thermodesulfobacteriota</taxon>
        <taxon>Desulfovibrionia</taxon>
        <taxon>Desulfovibrionales</taxon>
        <taxon>Desulfovibrionaceae</taxon>
    </lineage>
</organism>